<dbReference type="Pfam" id="PF16925">
    <property type="entry name" value="TetR_C_13"/>
    <property type="match status" value="1"/>
</dbReference>
<reference evidence="6" key="2">
    <citation type="submission" date="2023-01" db="EMBL/GenBank/DDBJ databases">
        <title>Draft genome sequence of Methylophaga thalassica strain NBRC 102424.</title>
        <authorList>
            <person name="Sun Q."/>
            <person name="Mori K."/>
        </authorList>
    </citation>
    <scope>NUCLEOTIDE SEQUENCE</scope>
    <source>
        <strain evidence="6">NBRC 102424</strain>
    </source>
</reference>
<dbReference type="SUPFAM" id="SSF46689">
    <property type="entry name" value="Homeodomain-like"/>
    <property type="match status" value="1"/>
</dbReference>
<dbReference type="PROSITE" id="PS50977">
    <property type="entry name" value="HTH_TETR_2"/>
    <property type="match status" value="1"/>
</dbReference>
<comment type="caution">
    <text evidence="6">The sequence shown here is derived from an EMBL/GenBank/DDBJ whole genome shotgun (WGS) entry which is preliminary data.</text>
</comment>
<keyword evidence="3" id="KW-0804">Transcription</keyword>
<keyword evidence="2 4" id="KW-0238">DNA-binding</keyword>
<evidence type="ECO:0000313" key="7">
    <source>
        <dbReference type="Proteomes" id="UP001161423"/>
    </source>
</evidence>
<dbReference type="PRINTS" id="PR00455">
    <property type="entry name" value="HTHTETR"/>
</dbReference>
<dbReference type="Pfam" id="PF00440">
    <property type="entry name" value="TetR_N"/>
    <property type="match status" value="1"/>
</dbReference>
<dbReference type="InterPro" id="IPR011075">
    <property type="entry name" value="TetR_C"/>
</dbReference>
<keyword evidence="1" id="KW-0805">Transcription regulation</keyword>
<evidence type="ECO:0000256" key="1">
    <source>
        <dbReference type="ARBA" id="ARBA00023015"/>
    </source>
</evidence>
<protein>
    <submittedName>
        <fullName evidence="6">TetR family transcriptional regulator</fullName>
    </submittedName>
</protein>
<dbReference type="RefSeq" id="WP_007145344.1">
    <property type="nucleotide sequence ID" value="NZ_BSND01000003.1"/>
</dbReference>
<dbReference type="Proteomes" id="UP001161423">
    <property type="component" value="Unassembled WGS sequence"/>
</dbReference>
<dbReference type="InterPro" id="IPR001647">
    <property type="entry name" value="HTH_TetR"/>
</dbReference>
<organism evidence="6 7">
    <name type="scientific">Methylophaga thalassica</name>
    <dbReference type="NCBI Taxonomy" id="40223"/>
    <lineage>
        <taxon>Bacteria</taxon>
        <taxon>Pseudomonadati</taxon>
        <taxon>Pseudomonadota</taxon>
        <taxon>Gammaproteobacteria</taxon>
        <taxon>Thiotrichales</taxon>
        <taxon>Piscirickettsiaceae</taxon>
        <taxon>Methylophaga</taxon>
    </lineage>
</organism>
<feature type="DNA-binding region" description="H-T-H motif" evidence="4">
    <location>
        <begin position="33"/>
        <end position="52"/>
    </location>
</feature>
<accession>A0ABQ5TSI3</accession>
<dbReference type="SUPFAM" id="SSF48498">
    <property type="entry name" value="Tetracyclin repressor-like, C-terminal domain"/>
    <property type="match status" value="1"/>
</dbReference>
<dbReference type="InterPro" id="IPR036271">
    <property type="entry name" value="Tet_transcr_reg_TetR-rel_C_sf"/>
</dbReference>
<evidence type="ECO:0000259" key="5">
    <source>
        <dbReference type="PROSITE" id="PS50977"/>
    </source>
</evidence>
<gene>
    <name evidence="6" type="ORF">GCM10007891_07920</name>
</gene>
<evidence type="ECO:0000313" key="6">
    <source>
        <dbReference type="EMBL" id="GLP98938.1"/>
    </source>
</evidence>
<evidence type="ECO:0000256" key="3">
    <source>
        <dbReference type="ARBA" id="ARBA00023163"/>
    </source>
</evidence>
<feature type="domain" description="HTH tetR-type" evidence="5">
    <location>
        <begin position="10"/>
        <end position="70"/>
    </location>
</feature>
<reference evidence="6" key="1">
    <citation type="journal article" date="2014" name="Int. J. Syst. Evol. Microbiol.">
        <title>Complete genome of a new Firmicutes species belonging to the dominant human colonic microbiota ('Ruminococcus bicirculans') reveals two chromosomes and a selective capacity to utilize plant glucans.</title>
        <authorList>
            <consortium name="NISC Comparative Sequencing Program"/>
            <person name="Wegmann U."/>
            <person name="Louis P."/>
            <person name="Goesmann A."/>
            <person name="Henrissat B."/>
            <person name="Duncan S.H."/>
            <person name="Flint H.J."/>
        </authorList>
    </citation>
    <scope>NUCLEOTIDE SEQUENCE</scope>
    <source>
        <strain evidence="6">NBRC 102424</strain>
    </source>
</reference>
<dbReference type="PANTHER" id="PTHR47506:SF6">
    <property type="entry name" value="HTH-TYPE TRANSCRIPTIONAL REPRESSOR NEMR"/>
    <property type="match status" value="1"/>
</dbReference>
<sequence>MTQTNKTRTTDTRQQILTTAQQIILGKGFSAVGLNEILKAANVPKGSFYHYFESKEQFGNALLEHYFAQYITTVDKQLKTDKRPAVERLLAYFEQWKANQCDDTSMDRCLVVKLSGEVTDLSEAMRLTLKQGTQQVIERLSVCVQEAIDKREINANYDAKTVTQEIYYLWVGATLMTKVNHTPAALEIAMKATQNRLGLTDNNE</sequence>
<dbReference type="PANTHER" id="PTHR47506">
    <property type="entry name" value="TRANSCRIPTIONAL REGULATORY PROTEIN"/>
    <property type="match status" value="1"/>
</dbReference>
<dbReference type="Gene3D" id="1.10.357.10">
    <property type="entry name" value="Tetracycline Repressor, domain 2"/>
    <property type="match status" value="1"/>
</dbReference>
<dbReference type="EMBL" id="BSND01000003">
    <property type="protein sequence ID" value="GLP98938.1"/>
    <property type="molecule type" value="Genomic_DNA"/>
</dbReference>
<dbReference type="InterPro" id="IPR009057">
    <property type="entry name" value="Homeodomain-like_sf"/>
</dbReference>
<evidence type="ECO:0000256" key="4">
    <source>
        <dbReference type="PROSITE-ProRule" id="PRU00335"/>
    </source>
</evidence>
<proteinExistence type="predicted"/>
<evidence type="ECO:0000256" key="2">
    <source>
        <dbReference type="ARBA" id="ARBA00023125"/>
    </source>
</evidence>
<name>A0ABQ5TSI3_9GAMM</name>
<keyword evidence="7" id="KW-1185">Reference proteome</keyword>